<gene>
    <name evidence="2" type="ORF">WBA_LOCUS8278</name>
</gene>
<dbReference type="GO" id="GO:0030003">
    <property type="term" value="P:intracellular monoatomic cation homeostasis"/>
    <property type="evidence" value="ECO:0007669"/>
    <property type="project" value="TreeGrafter"/>
</dbReference>
<dbReference type="OrthoDB" id="200954at2759"/>
<dbReference type="GO" id="GO:0071578">
    <property type="term" value="P:zinc ion import across plasma membrane"/>
    <property type="evidence" value="ECO:0007669"/>
    <property type="project" value="TreeGrafter"/>
</dbReference>
<organism evidence="2 3">
    <name type="scientific">Wuchereria bancrofti</name>
    <dbReference type="NCBI Taxonomy" id="6293"/>
    <lineage>
        <taxon>Eukaryota</taxon>
        <taxon>Metazoa</taxon>
        <taxon>Ecdysozoa</taxon>
        <taxon>Nematoda</taxon>
        <taxon>Chromadorea</taxon>
        <taxon>Rhabditida</taxon>
        <taxon>Spirurina</taxon>
        <taxon>Spiruromorpha</taxon>
        <taxon>Filarioidea</taxon>
        <taxon>Onchocercidae</taxon>
        <taxon>Wuchereria</taxon>
    </lineage>
</organism>
<dbReference type="EMBL" id="UYWW01006731">
    <property type="protein sequence ID" value="VDM14892.1"/>
    <property type="molecule type" value="Genomic_DNA"/>
</dbReference>
<name>A0A3P7FWX8_WUCBA</name>
<evidence type="ECO:0000256" key="1">
    <source>
        <dbReference type="SAM" id="Phobius"/>
    </source>
</evidence>
<reference evidence="2 3" key="1">
    <citation type="submission" date="2018-11" db="EMBL/GenBank/DDBJ databases">
        <authorList>
            <consortium name="Pathogen Informatics"/>
        </authorList>
    </citation>
    <scope>NUCLEOTIDE SEQUENCE [LARGE SCALE GENOMIC DNA]</scope>
</reference>
<dbReference type="InterPro" id="IPR050799">
    <property type="entry name" value="ZIP_Transporter"/>
</dbReference>
<sequence length="108" mass="12104">MSKKFNFNKTKKFLTMSLMDFGNETDAEIMSDLKPTAWQTWGFGLIIVSITAFGPSICIIIVPFLNKTLYELFMTFLVAFGIGTLSGSTLYVLLPGVHFIHSFFFSGI</sequence>
<dbReference type="Proteomes" id="UP000270924">
    <property type="component" value="Unassembled WGS sequence"/>
</dbReference>
<protein>
    <submittedName>
        <fullName evidence="2">Uncharacterized protein</fullName>
    </submittedName>
</protein>
<evidence type="ECO:0000313" key="3">
    <source>
        <dbReference type="Proteomes" id="UP000270924"/>
    </source>
</evidence>
<dbReference type="GO" id="GO:0005886">
    <property type="term" value="C:plasma membrane"/>
    <property type="evidence" value="ECO:0007669"/>
    <property type="project" value="TreeGrafter"/>
</dbReference>
<keyword evidence="1" id="KW-0812">Transmembrane</keyword>
<feature type="transmembrane region" description="Helical" evidence="1">
    <location>
        <begin position="41"/>
        <end position="65"/>
    </location>
</feature>
<accession>A0A3P7FWX8</accession>
<dbReference type="GO" id="GO:0140410">
    <property type="term" value="F:monoatomic cation:bicarbonate symporter activity"/>
    <property type="evidence" value="ECO:0007669"/>
    <property type="project" value="TreeGrafter"/>
</dbReference>
<proteinExistence type="predicted"/>
<evidence type="ECO:0000313" key="2">
    <source>
        <dbReference type="EMBL" id="VDM14892.1"/>
    </source>
</evidence>
<dbReference type="PANTHER" id="PTHR12191:SF32">
    <property type="entry name" value="ZRT (ZRT), IRT- (IRT-) LIKE PROTEIN TRANSPORTER"/>
    <property type="match status" value="1"/>
</dbReference>
<dbReference type="OMA" id="GPSICII"/>
<keyword evidence="3" id="KW-1185">Reference proteome</keyword>
<keyword evidence="1" id="KW-1133">Transmembrane helix</keyword>
<dbReference type="InParanoid" id="A0A3P7FWX8"/>
<feature type="transmembrane region" description="Helical" evidence="1">
    <location>
        <begin position="72"/>
        <end position="94"/>
    </location>
</feature>
<dbReference type="GO" id="GO:0005385">
    <property type="term" value="F:zinc ion transmembrane transporter activity"/>
    <property type="evidence" value="ECO:0007669"/>
    <property type="project" value="TreeGrafter"/>
</dbReference>
<dbReference type="AlphaFoldDB" id="A0A3P7FWX8"/>
<dbReference type="PANTHER" id="PTHR12191">
    <property type="entry name" value="SOLUTE CARRIER FAMILY 39"/>
    <property type="match status" value="1"/>
</dbReference>
<keyword evidence="1" id="KW-0472">Membrane</keyword>